<evidence type="ECO:0000256" key="1">
    <source>
        <dbReference type="SAM" id="MobiDB-lite"/>
    </source>
</evidence>
<dbReference type="OrthoDB" id="272624at2759"/>
<feature type="non-terminal residue" evidence="2">
    <location>
        <position position="62"/>
    </location>
</feature>
<protein>
    <submittedName>
        <fullName evidence="2">Uncharacterized protein</fullName>
    </submittedName>
</protein>
<sequence length="62" mass="6710">MASVAMLSPPMKKEPDVLARTSLLPKRKPVLSSIATRARFVKPRPNVSANKASKESLPPPSE</sequence>
<dbReference type="EMBL" id="BGPR01068101">
    <property type="protein sequence ID" value="GBO42135.1"/>
    <property type="molecule type" value="Genomic_DNA"/>
</dbReference>
<proteinExistence type="predicted"/>
<organism evidence="2 3">
    <name type="scientific">Araneus ventricosus</name>
    <name type="common">Orbweaver spider</name>
    <name type="synonym">Epeira ventricosa</name>
    <dbReference type="NCBI Taxonomy" id="182803"/>
    <lineage>
        <taxon>Eukaryota</taxon>
        <taxon>Metazoa</taxon>
        <taxon>Ecdysozoa</taxon>
        <taxon>Arthropoda</taxon>
        <taxon>Chelicerata</taxon>
        <taxon>Arachnida</taxon>
        <taxon>Araneae</taxon>
        <taxon>Araneomorphae</taxon>
        <taxon>Entelegynae</taxon>
        <taxon>Araneoidea</taxon>
        <taxon>Araneidae</taxon>
        <taxon>Araneus</taxon>
    </lineage>
</organism>
<dbReference type="AlphaFoldDB" id="A0A4Y2WXH5"/>
<name>A0A4Y2WXH5_ARAVE</name>
<accession>A0A4Y2WXH5</accession>
<gene>
    <name evidence="2" type="ORF">AVEN_170830_1</name>
</gene>
<evidence type="ECO:0000313" key="2">
    <source>
        <dbReference type="EMBL" id="GBO42135.1"/>
    </source>
</evidence>
<feature type="region of interest" description="Disordered" evidence="1">
    <location>
        <begin position="42"/>
        <end position="62"/>
    </location>
</feature>
<dbReference type="Proteomes" id="UP000499080">
    <property type="component" value="Unassembled WGS sequence"/>
</dbReference>
<keyword evidence="3" id="KW-1185">Reference proteome</keyword>
<reference evidence="2 3" key="1">
    <citation type="journal article" date="2019" name="Sci. Rep.">
        <title>Orb-weaving spider Araneus ventricosus genome elucidates the spidroin gene catalogue.</title>
        <authorList>
            <person name="Kono N."/>
            <person name="Nakamura H."/>
            <person name="Ohtoshi R."/>
            <person name="Moran D.A.P."/>
            <person name="Shinohara A."/>
            <person name="Yoshida Y."/>
            <person name="Fujiwara M."/>
            <person name="Mori M."/>
            <person name="Tomita M."/>
            <person name="Arakawa K."/>
        </authorList>
    </citation>
    <scope>NUCLEOTIDE SEQUENCE [LARGE SCALE GENOMIC DNA]</scope>
</reference>
<comment type="caution">
    <text evidence="2">The sequence shown here is derived from an EMBL/GenBank/DDBJ whole genome shotgun (WGS) entry which is preliminary data.</text>
</comment>
<evidence type="ECO:0000313" key="3">
    <source>
        <dbReference type="Proteomes" id="UP000499080"/>
    </source>
</evidence>